<sequence>MLKLYTDIEFLTESHRKEVFPLLFDLHYLKNELLFNYYQLVDDASISDVVVFPIDYVRFIKFKSAFNKLQQLAKQYQKPIWIYTGGDYGFSNYIKNSYTFRLGGFDSKLDETTFIMPSFVNDPYSCQLPQGFSSLKKEKEPTIGFVGNAKAGVFKYTKELLSHFKFKFKRTMGFVLADRQTFYPSSIKRAGYLHKLRLSKGLKTNFILRNHYRAGVQTEADKQTSTQEFYNNVFNNAYTFCSRGVGNFSVRFYETLAVGRIPILLNTDCRLPLSDIIDWNKHIVVLDIKKKASLGSQMIDFHNSISDNEFEELQKSNRNLWETHLMRPLYFIKIHDAFLNKVNRNG</sequence>
<dbReference type="EMBL" id="JAZHYP010000001">
    <property type="protein sequence ID" value="MEN3322504.1"/>
    <property type="molecule type" value="Genomic_DNA"/>
</dbReference>
<keyword evidence="3" id="KW-1185">Reference proteome</keyword>
<evidence type="ECO:0000313" key="3">
    <source>
        <dbReference type="Proteomes" id="UP001416393"/>
    </source>
</evidence>
<accession>A0ABV0A854</accession>
<evidence type="ECO:0000313" key="2">
    <source>
        <dbReference type="EMBL" id="MEN3322504.1"/>
    </source>
</evidence>
<reference evidence="2 3" key="1">
    <citation type="submission" date="2024-01" db="EMBL/GenBank/DDBJ databases">
        <title>Mariniflexile litorale sp. nov., isolated from the shallow sediments of the Sea of Japan.</title>
        <authorList>
            <person name="Romanenko L."/>
            <person name="Bystritskaya E."/>
            <person name="Isaeva M."/>
        </authorList>
    </citation>
    <scope>NUCLEOTIDE SEQUENCE [LARGE SCALE GENOMIC DNA]</scope>
    <source>
        <strain evidence="2 3">KCTC 32427</strain>
    </source>
</reference>
<proteinExistence type="predicted"/>
<comment type="caution">
    <text evidence="2">The sequence shown here is derived from an EMBL/GenBank/DDBJ whole genome shotgun (WGS) entry which is preliminary data.</text>
</comment>
<dbReference type="Proteomes" id="UP001416393">
    <property type="component" value="Unassembled WGS sequence"/>
</dbReference>
<evidence type="ECO:0000259" key="1">
    <source>
        <dbReference type="Pfam" id="PF03016"/>
    </source>
</evidence>
<feature type="domain" description="Exostosin GT47" evidence="1">
    <location>
        <begin position="219"/>
        <end position="290"/>
    </location>
</feature>
<protein>
    <submittedName>
        <fullName evidence="2">Exostosin family protein</fullName>
    </submittedName>
</protein>
<name>A0ABV0A854_9FLAO</name>
<gene>
    <name evidence="2" type="ORF">VP395_02075</name>
</gene>
<dbReference type="InterPro" id="IPR040911">
    <property type="entry name" value="Exostosin_GT47"/>
</dbReference>
<organism evidence="2 3">
    <name type="scientific">Mariniflexile soesokkakense</name>
    <dbReference type="NCBI Taxonomy" id="1343160"/>
    <lineage>
        <taxon>Bacteria</taxon>
        <taxon>Pseudomonadati</taxon>
        <taxon>Bacteroidota</taxon>
        <taxon>Flavobacteriia</taxon>
        <taxon>Flavobacteriales</taxon>
        <taxon>Flavobacteriaceae</taxon>
        <taxon>Mariniflexile</taxon>
    </lineage>
</organism>
<dbReference type="Pfam" id="PF03016">
    <property type="entry name" value="Exostosin_GT47"/>
    <property type="match status" value="1"/>
</dbReference>
<dbReference type="RefSeq" id="WP_346240050.1">
    <property type="nucleotide sequence ID" value="NZ_JAZHYP010000001.1"/>
</dbReference>